<keyword evidence="3" id="KW-0804">Transcription</keyword>
<protein>
    <submittedName>
        <fullName evidence="5">LacI family transcriptional regulator</fullName>
    </submittedName>
</protein>
<evidence type="ECO:0000256" key="1">
    <source>
        <dbReference type="ARBA" id="ARBA00023015"/>
    </source>
</evidence>
<dbReference type="Proteomes" id="UP000637695">
    <property type="component" value="Unassembled WGS sequence"/>
</dbReference>
<dbReference type="PRINTS" id="PR00036">
    <property type="entry name" value="HTHLACI"/>
</dbReference>
<evidence type="ECO:0000313" key="6">
    <source>
        <dbReference type="Proteomes" id="UP000637695"/>
    </source>
</evidence>
<dbReference type="PANTHER" id="PTHR30146">
    <property type="entry name" value="LACI-RELATED TRANSCRIPTIONAL REPRESSOR"/>
    <property type="match status" value="1"/>
</dbReference>
<dbReference type="PANTHER" id="PTHR30146:SF109">
    <property type="entry name" value="HTH-TYPE TRANSCRIPTIONAL REGULATOR GALS"/>
    <property type="match status" value="1"/>
</dbReference>
<dbReference type="Pfam" id="PF13377">
    <property type="entry name" value="Peripla_BP_3"/>
    <property type="match status" value="1"/>
</dbReference>
<keyword evidence="2" id="KW-0238">DNA-binding</keyword>
<dbReference type="InterPro" id="IPR000843">
    <property type="entry name" value="HTH_LacI"/>
</dbReference>
<sequence>MPVTIRDVARAAGVSITTVSRALNGHKDVGEKTRQRILRIAEELNYRPSAVARSLVTQKTRTIGFLVSDLSKGRIWHYFMLQILYGIQDRLAELGYDLILVNTTTTRQREISYLDFCTERRLDGVIVINLRLDDPYLHEVVESPLPSVVIDIPLVSATCGYVTSDNVYGAKLAVRHLIGKGHRTIGFVNGHSQAAVSHDRLRGYREALESHGIPFRPELVYEADYTVEGGRKGCELLRTAHPEMTAVFFASDLMAIGGLHHLREAGVKVPEECAVVGFDDIELAEIVSPQLTTIRQKRYEMGATAAEMLVGMMEGKTMPEGRTLLPELVVRQTS</sequence>
<dbReference type="PROSITE" id="PS00356">
    <property type="entry name" value="HTH_LACI_1"/>
    <property type="match status" value="1"/>
</dbReference>
<keyword evidence="1" id="KW-0805">Transcription regulation</keyword>
<evidence type="ECO:0000259" key="4">
    <source>
        <dbReference type="PROSITE" id="PS50932"/>
    </source>
</evidence>
<reference evidence="5" key="1">
    <citation type="journal article" date="2014" name="Int. J. Syst. Evol. Microbiol.">
        <title>Complete genome sequence of Corynebacterium casei LMG S-19264T (=DSM 44701T), isolated from a smear-ripened cheese.</title>
        <authorList>
            <consortium name="US DOE Joint Genome Institute (JGI-PGF)"/>
            <person name="Walter F."/>
            <person name="Albersmeier A."/>
            <person name="Kalinowski J."/>
            <person name="Ruckert C."/>
        </authorList>
    </citation>
    <scope>NUCLEOTIDE SEQUENCE</scope>
    <source>
        <strain evidence="5">JCM 18487</strain>
    </source>
</reference>
<evidence type="ECO:0000256" key="3">
    <source>
        <dbReference type="ARBA" id="ARBA00023163"/>
    </source>
</evidence>
<reference evidence="5" key="2">
    <citation type="submission" date="2020-09" db="EMBL/GenBank/DDBJ databases">
        <authorList>
            <person name="Sun Q."/>
            <person name="Ohkuma M."/>
        </authorList>
    </citation>
    <scope>NUCLEOTIDE SEQUENCE</scope>
    <source>
        <strain evidence="5">JCM 18487</strain>
    </source>
</reference>
<dbReference type="CDD" id="cd06267">
    <property type="entry name" value="PBP1_LacI_sugar_binding-like"/>
    <property type="match status" value="1"/>
</dbReference>
<keyword evidence="6" id="KW-1185">Reference proteome</keyword>
<dbReference type="GO" id="GO:0000976">
    <property type="term" value="F:transcription cis-regulatory region binding"/>
    <property type="evidence" value="ECO:0007669"/>
    <property type="project" value="TreeGrafter"/>
</dbReference>
<evidence type="ECO:0000313" key="5">
    <source>
        <dbReference type="EMBL" id="GGI98909.1"/>
    </source>
</evidence>
<dbReference type="EMBL" id="BMOY01000005">
    <property type="protein sequence ID" value="GGI98909.1"/>
    <property type="molecule type" value="Genomic_DNA"/>
</dbReference>
<dbReference type="InterPro" id="IPR028082">
    <property type="entry name" value="Peripla_BP_I"/>
</dbReference>
<dbReference type="Gene3D" id="1.10.260.40">
    <property type="entry name" value="lambda repressor-like DNA-binding domains"/>
    <property type="match status" value="1"/>
</dbReference>
<gene>
    <name evidence="5" type="ORF">GCM10010885_05530</name>
</gene>
<evidence type="ECO:0000256" key="2">
    <source>
        <dbReference type="ARBA" id="ARBA00023125"/>
    </source>
</evidence>
<feature type="domain" description="HTH lacI-type" evidence="4">
    <location>
        <begin position="3"/>
        <end position="57"/>
    </location>
</feature>
<comment type="caution">
    <text evidence="5">The sequence shown here is derived from an EMBL/GenBank/DDBJ whole genome shotgun (WGS) entry which is preliminary data.</text>
</comment>
<accession>A0A917NHP4</accession>
<dbReference type="Pfam" id="PF00356">
    <property type="entry name" value="LacI"/>
    <property type="match status" value="1"/>
</dbReference>
<name>A0A917NHP4_9BACL</name>
<dbReference type="InterPro" id="IPR010982">
    <property type="entry name" value="Lambda_DNA-bd_dom_sf"/>
</dbReference>
<dbReference type="InterPro" id="IPR046335">
    <property type="entry name" value="LacI/GalR-like_sensor"/>
</dbReference>
<dbReference type="SUPFAM" id="SSF53822">
    <property type="entry name" value="Periplasmic binding protein-like I"/>
    <property type="match status" value="1"/>
</dbReference>
<organism evidence="5 6">
    <name type="scientific">Alicyclobacillus cellulosilyticus</name>
    <dbReference type="NCBI Taxonomy" id="1003997"/>
    <lineage>
        <taxon>Bacteria</taxon>
        <taxon>Bacillati</taxon>
        <taxon>Bacillota</taxon>
        <taxon>Bacilli</taxon>
        <taxon>Bacillales</taxon>
        <taxon>Alicyclobacillaceae</taxon>
        <taxon>Alicyclobacillus</taxon>
    </lineage>
</organism>
<dbReference type="SUPFAM" id="SSF47413">
    <property type="entry name" value="lambda repressor-like DNA-binding domains"/>
    <property type="match status" value="1"/>
</dbReference>
<dbReference type="AlphaFoldDB" id="A0A917NHP4"/>
<dbReference type="GO" id="GO:0003700">
    <property type="term" value="F:DNA-binding transcription factor activity"/>
    <property type="evidence" value="ECO:0007669"/>
    <property type="project" value="TreeGrafter"/>
</dbReference>
<dbReference type="Gene3D" id="3.40.50.2300">
    <property type="match status" value="2"/>
</dbReference>
<proteinExistence type="predicted"/>
<dbReference type="PROSITE" id="PS50932">
    <property type="entry name" value="HTH_LACI_2"/>
    <property type="match status" value="1"/>
</dbReference>
<dbReference type="CDD" id="cd01392">
    <property type="entry name" value="HTH_LacI"/>
    <property type="match status" value="1"/>
</dbReference>
<dbReference type="SMART" id="SM00354">
    <property type="entry name" value="HTH_LACI"/>
    <property type="match status" value="1"/>
</dbReference>
<dbReference type="RefSeq" id="WP_188881011.1">
    <property type="nucleotide sequence ID" value="NZ_BMOY01000005.1"/>
</dbReference>